<keyword evidence="3" id="KW-1185">Reference proteome</keyword>
<evidence type="ECO:0000256" key="1">
    <source>
        <dbReference type="SAM" id="MobiDB-lite"/>
    </source>
</evidence>
<dbReference type="OrthoDB" id="5774777at2759"/>
<feature type="region of interest" description="Disordered" evidence="1">
    <location>
        <begin position="1"/>
        <end position="120"/>
    </location>
</feature>
<evidence type="ECO:0000313" key="2">
    <source>
        <dbReference type="EMBL" id="CAG5031036.1"/>
    </source>
</evidence>
<name>A0A8S3XM10_PARAO</name>
<reference evidence="2" key="1">
    <citation type="submission" date="2021-04" db="EMBL/GenBank/DDBJ databases">
        <authorList>
            <person name="Tunstrom K."/>
        </authorList>
    </citation>
    <scope>NUCLEOTIDE SEQUENCE</scope>
</reference>
<feature type="compositionally biased region" description="Polar residues" evidence="1">
    <location>
        <begin position="21"/>
        <end position="31"/>
    </location>
</feature>
<accession>A0A8S3XM10</accession>
<feature type="region of interest" description="Disordered" evidence="1">
    <location>
        <begin position="136"/>
        <end position="159"/>
    </location>
</feature>
<comment type="caution">
    <text evidence="2">The sequence shown here is derived from an EMBL/GenBank/DDBJ whole genome shotgun (WGS) entry which is preliminary data.</text>
</comment>
<feature type="compositionally biased region" description="Basic residues" evidence="1">
    <location>
        <begin position="147"/>
        <end position="159"/>
    </location>
</feature>
<feature type="compositionally biased region" description="Low complexity" evidence="1">
    <location>
        <begin position="83"/>
        <end position="102"/>
    </location>
</feature>
<evidence type="ECO:0000313" key="3">
    <source>
        <dbReference type="Proteomes" id="UP000691718"/>
    </source>
</evidence>
<dbReference type="EMBL" id="CAJQZP010001217">
    <property type="protein sequence ID" value="CAG5031036.1"/>
    <property type="molecule type" value="Genomic_DNA"/>
</dbReference>
<proteinExistence type="predicted"/>
<gene>
    <name evidence="2" type="ORF">PAPOLLO_LOCUS19607</name>
</gene>
<dbReference type="Proteomes" id="UP000691718">
    <property type="component" value="Unassembled WGS sequence"/>
</dbReference>
<dbReference type="AlphaFoldDB" id="A0A8S3XM10"/>
<organism evidence="2 3">
    <name type="scientific">Parnassius apollo</name>
    <name type="common">Apollo butterfly</name>
    <name type="synonym">Papilio apollo</name>
    <dbReference type="NCBI Taxonomy" id="110799"/>
    <lineage>
        <taxon>Eukaryota</taxon>
        <taxon>Metazoa</taxon>
        <taxon>Ecdysozoa</taxon>
        <taxon>Arthropoda</taxon>
        <taxon>Hexapoda</taxon>
        <taxon>Insecta</taxon>
        <taxon>Pterygota</taxon>
        <taxon>Neoptera</taxon>
        <taxon>Endopterygota</taxon>
        <taxon>Lepidoptera</taxon>
        <taxon>Glossata</taxon>
        <taxon>Ditrysia</taxon>
        <taxon>Papilionoidea</taxon>
        <taxon>Papilionidae</taxon>
        <taxon>Parnassiinae</taxon>
        <taxon>Parnassini</taxon>
        <taxon>Parnassius</taxon>
        <taxon>Parnassius</taxon>
    </lineage>
</organism>
<feature type="compositionally biased region" description="Low complexity" evidence="1">
    <location>
        <begin position="47"/>
        <end position="68"/>
    </location>
</feature>
<sequence>MEVAQAPLQLTQEHQDGRMTEGNTAFNTGESATLRIEGESDRSLVTESDAAGVAEEGSSSSLSSIFIRSSDESMEGGEELNQSSSGGWKNSSSSSSDSSLPSDCAFLSAEESTSPLRWSPPTSAALVAAALAPPALRPWLPEPPTKKANHLGKTGWHHH</sequence>
<protein>
    <submittedName>
        <fullName evidence="2">(apollo) hypothetical protein</fullName>
    </submittedName>
</protein>